<dbReference type="EMBL" id="JARAKH010000005">
    <property type="protein sequence ID" value="KAK8403753.1"/>
    <property type="molecule type" value="Genomic_DNA"/>
</dbReference>
<evidence type="ECO:0000313" key="3">
    <source>
        <dbReference type="Proteomes" id="UP001487740"/>
    </source>
</evidence>
<proteinExistence type="predicted"/>
<evidence type="ECO:0000313" key="2">
    <source>
        <dbReference type="EMBL" id="KAK8403753.1"/>
    </source>
</evidence>
<name>A0AAW0UUG1_SCYPA</name>
<keyword evidence="3" id="KW-1185">Reference proteome</keyword>
<accession>A0AAW0UUG1</accession>
<comment type="caution">
    <text evidence="2">The sequence shown here is derived from an EMBL/GenBank/DDBJ whole genome shotgun (WGS) entry which is preliminary data.</text>
</comment>
<organism evidence="2 3">
    <name type="scientific">Scylla paramamosain</name>
    <name type="common">Mud crab</name>
    <dbReference type="NCBI Taxonomy" id="85552"/>
    <lineage>
        <taxon>Eukaryota</taxon>
        <taxon>Metazoa</taxon>
        <taxon>Ecdysozoa</taxon>
        <taxon>Arthropoda</taxon>
        <taxon>Crustacea</taxon>
        <taxon>Multicrustacea</taxon>
        <taxon>Malacostraca</taxon>
        <taxon>Eumalacostraca</taxon>
        <taxon>Eucarida</taxon>
        <taxon>Decapoda</taxon>
        <taxon>Pleocyemata</taxon>
        <taxon>Brachyura</taxon>
        <taxon>Eubrachyura</taxon>
        <taxon>Portunoidea</taxon>
        <taxon>Portunidae</taxon>
        <taxon>Portuninae</taxon>
        <taxon>Scylla</taxon>
    </lineage>
</organism>
<gene>
    <name evidence="2" type="ORF">O3P69_000095</name>
</gene>
<feature type="region of interest" description="Disordered" evidence="1">
    <location>
        <begin position="65"/>
        <end position="126"/>
    </location>
</feature>
<dbReference type="AlphaFoldDB" id="A0AAW0UUG1"/>
<dbReference type="Proteomes" id="UP001487740">
    <property type="component" value="Unassembled WGS sequence"/>
</dbReference>
<protein>
    <submittedName>
        <fullName evidence="2">Uncharacterized protein</fullName>
    </submittedName>
</protein>
<sequence length="126" mass="13473">MRASLRCHSPAPPPCTKVVRTPLVQPRQASSGINILHLVYIFTRGRSHLGRGASVLCRHHDKEIPVKESGSPCDNAEVDAAPTEAHPGTTQQGSPKLHTAASTAKIPLQPPRAGRTPFPAPLMPLQ</sequence>
<evidence type="ECO:0000256" key="1">
    <source>
        <dbReference type="SAM" id="MobiDB-lite"/>
    </source>
</evidence>
<reference evidence="2 3" key="1">
    <citation type="submission" date="2023-03" db="EMBL/GenBank/DDBJ databases">
        <title>High-quality genome of Scylla paramamosain provides insights in environmental adaptation.</title>
        <authorList>
            <person name="Zhang L."/>
        </authorList>
    </citation>
    <scope>NUCLEOTIDE SEQUENCE [LARGE SCALE GENOMIC DNA]</scope>
    <source>
        <strain evidence="2">LZ_2023a</strain>
        <tissue evidence="2">Muscle</tissue>
    </source>
</reference>